<name>A0ACD3AV26_9AGAR</name>
<gene>
    <name evidence="1" type="ORF">BDN72DRAFT_959408</name>
</gene>
<keyword evidence="2" id="KW-1185">Reference proteome</keyword>
<dbReference type="EMBL" id="ML208327">
    <property type="protein sequence ID" value="TFK69621.1"/>
    <property type="molecule type" value="Genomic_DNA"/>
</dbReference>
<protein>
    <submittedName>
        <fullName evidence="1">Uncharacterized protein</fullName>
    </submittedName>
</protein>
<proteinExistence type="predicted"/>
<evidence type="ECO:0000313" key="1">
    <source>
        <dbReference type="EMBL" id="TFK69621.1"/>
    </source>
</evidence>
<dbReference type="Proteomes" id="UP000308600">
    <property type="component" value="Unassembled WGS sequence"/>
</dbReference>
<organism evidence="1 2">
    <name type="scientific">Pluteus cervinus</name>
    <dbReference type="NCBI Taxonomy" id="181527"/>
    <lineage>
        <taxon>Eukaryota</taxon>
        <taxon>Fungi</taxon>
        <taxon>Dikarya</taxon>
        <taxon>Basidiomycota</taxon>
        <taxon>Agaricomycotina</taxon>
        <taxon>Agaricomycetes</taxon>
        <taxon>Agaricomycetidae</taxon>
        <taxon>Agaricales</taxon>
        <taxon>Pluteineae</taxon>
        <taxon>Pluteaceae</taxon>
        <taxon>Pluteus</taxon>
    </lineage>
</organism>
<reference evidence="1 2" key="1">
    <citation type="journal article" date="2019" name="Nat. Ecol. Evol.">
        <title>Megaphylogeny resolves global patterns of mushroom evolution.</title>
        <authorList>
            <person name="Varga T."/>
            <person name="Krizsan K."/>
            <person name="Foldi C."/>
            <person name="Dima B."/>
            <person name="Sanchez-Garcia M."/>
            <person name="Sanchez-Ramirez S."/>
            <person name="Szollosi G.J."/>
            <person name="Szarkandi J.G."/>
            <person name="Papp V."/>
            <person name="Albert L."/>
            <person name="Andreopoulos W."/>
            <person name="Angelini C."/>
            <person name="Antonin V."/>
            <person name="Barry K.W."/>
            <person name="Bougher N.L."/>
            <person name="Buchanan P."/>
            <person name="Buyck B."/>
            <person name="Bense V."/>
            <person name="Catcheside P."/>
            <person name="Chovatia M."/>
            <person name="Cooper J."/>
            <person name="Damon W."/>
            <person name="Desjardin D."/>
            <person name="Finy P."/>
            <person name="Geml J."/>
            <person name="Haridas S."/>
            <person name="Hughes K."/>
            <person name="Justo A."/>
            <person name="Karasinski D."/>
            <person name="Kautmanova I."/>
            <person name="Kiss B."/>
            <person name="Kocsube S."/>
            <person name="Kotiranta H."/>
            <person name="LaButti K.M."/>
            <person name="Lechner B.E."/>
            <person name="Liimatainen K."/>
            <person name="Lipzen A."/>
            <person name="Lukacs Z."/>
            <person name="Mihaltcheva S."/>
            <person name="Morgado L.N."/>
            <person name="Niskanen T."/>
            <person name="Noordeloos M.E."/>
            <person name="Ohm R.A."/>
            <person name="Ortiz-Santana B."/>
            <person name="Ovrebo C."/>
            <person name="Racz N."/>
            <person name="Riley R."/>
            <person name="Savchenko A."/>
            <person name="Shiryaev A."/>
            <person name="Soop K."/>
            <person name="Spirin V."/>
            <person name="Szebenyi C."/>
            <person name="Tomsovsky M."/>
            <person name="Tulloss R.E."/>
            <person name="Uehling J."/>
            <person name="Grigoriev I.V."/>
            <person name="Vagvolgyi C."/>
            <person name="Papp T."/>
            <person name="Martin F.M."/>
            <person name="Miettinen O."/>
            <person name="Hibbett D.S."/>
            <person name="Nagy L.G."/>
        </authorList>
    </citation>
    <scope>NUCLEOTIDE SEQUENCE [LARGE SCALE GENOMIC DNA]</scope>
    <source>
        <strain evidence="1 2">NL-1719</strain>
    </source>
</reference>
<sequence>MPFGEIAPSLRGHNLWTYISLGFIFSVTTVISLYAIYSCYHTARSNAKGDSEYSHPWTRLNNNLNNVNLGSPQKQNTTFRNSRFVTPLKGVTSPSNSLASDGSSGGETTMAVVQTPTNASSGSPSITTEKASHLMSSNVMGPILSTIVSAKLPAARKVYRKSLYASESQHSINTASNASASSINFDSLVVGQAPRNQPTNFSEGLGILPHPPQVALFFSSPSSTDLAHNLGLQTPPPPRTMPGSPTAAAAKLWNDPKLSPVTGILPLSPQSSLVSIRSKLGGNDSASSTPTATPSKIPQPAVKRPLIQTMRWGKI</sequence>
<evidence type="ECO:0000313" key="2">
    <source>
        <dbReference type="Proteomes" id="UP000308600"/>
    </source>
</evidence>
<accession>A0ACD3AV26</accession>